<dbReference type="InterPro" id="IPR058240">
    <property type="entry name" value="rSAM_sf"/>
</dbReference>
<comment type="cofactor">
    <cofactor evidence="11">
        <name>[4Fe-4S] cluster</name>
        <dbReference type="ChEBI" id="CHEBI:49883"/>
    </cofactor>
    <text evidence="11">Binds 2 [4Fe-4S] clusters. Binds 1 [4Fe-4S] cluster coordinated with 3 cysteines and an exchangeable S-adenosyl-L-methionine and 1 [4Fe-4S] cluster coordinated with 3 cysteines and the GTP-derived substrate.</text>
</comment>
<evidence type="ECO:0000313" key="13">
    <source>
        <dbReference type="EMBL" id="AIU69036.1"/>
    </source>
</evidence>
<feature type="domain" description="Radical SAM core" evidence="12">
    <location>
        <begin position="6"/>
        <end position="232"/>
    </location>
</feature>
<dbReference type="GO" id="GO:0051539">
    <property type="term" value="F:4 iron, 4 sulfur cluster binding"/>
    <property type="evidence" value="ECO:0007669"/>
    <property type="project" value="UniProtKB-UniRule"/>
</dbReference>
<organism evidence="13 14">
    <name type="scientific">Thermococcus eurythermalis</name>
    <dbReference type="NCBI Taxonomy" id="1505907"/>
    <lineage>
        <taxon>Archaea</taxon>
        <taxon>Methanobacteriati</taxon>
        <taxon>Methanobacteriota</taxon>
        <taxon>Thermococci</taxon>
        <taxon>Thermococcales</taxon>
        <taxon>Thermococcaceae</taxon>
        <taxon>Thermococcus</taxon>
    </lineage>
</organism>
<keyword evidence="1 11" id="KW-0004">4Fe-4S</keyword>
<dbReference type="Proteomes" id="UP000029980">
    <property type="component" value="Chromosome"/>
</dbReference>
<feature type="binding site" evidence="11">
    <location>
        <position position="191"/>
    </location>
    <ligand>
        <name>S-adenosyl-L-methionine</name>
        <dbReference type="ChEBI" id="CHEBI:59789"/>
    </ligand>
</feature>
<keyword evidence="8 11" id="KW-0501">Molybdenum cofactor biosynthesis</keyword>
<dbReference type="InterPro" id="IPR040064">
    <property type="entry name" value="MoaA-like"/>
</dbReference>
<feature type="binding site" evidence="11">
    <location>
        <position position="29"/>
    </location>
    <ligand>
        <name>[4Fe-4S] cluster</name>
        <dbReference type="ChEBI" id="CHEBI:49883"/>
        <label>1</label>
        <note>4Fe-4S-S-AdoMet</note>
    </ligand>
</feature>
<dbReference type="Pfam" id="PF04055">
    <property type="entry name" value="Radical_SAM"/>
    <property type="match status" value="1"/>
</dbReference>
<keyword evidence="3 11" id="KW-0479">Metal-binding</keyword>
<dbReference type="InterPro" id="IPR013485">
    <property type="entry name" value="MoaA_arc"/>
</dbReference>
<dbReference type="NCBIfam" id="NF001199">
    <property type="entry name" value="PRK00164.2-1"/>
    <property type="match status" value="1"/>
</dbReference>
<dbReference type="HOGENOM" id="CLU_009273_0_1_2"/>
<evidence type="ECO:0000256" key="10">
    <source>
        <dbReference type="ARBA" id="ARBA00048697"/>
    </source>
</evidence>
<feature type="binding site" evidence="11">
    <location>
        <position position="255"/>
    </location>
    <ligand>
        <name>[4Fe-4S] cluster</name>
        <dbReference type="ChEBI" id="CHEBI:49883"/>
        <label>2</label>
        <note>4Fe-4S-substrate</note>
    </ligand>
</feature>
<dbReference type="OrthoDB" id="6925at2157"/>
<keyword evidence="9 11" id="KW-0456">Lyase</keyword>
<dbReference type="EMBL" id="CP008887">
    <property type="protein sequence ID" value="AIU69036.1"/>
    <property type="molecule type" value="Genomic_DNA"/>
</dbReference>
<dbReference type="SFLD" id="SFLDG01386">
    <property type="entry name" value="main_SPASM_domain-containing"/>
    <property type="match status" value="1"/>
</dbReference>
<dbReference type="PROSITE" id="PS51918">
    <property type="entry name" value="RADICAL_SAM"/>
    <property type="match status" value="1"/>
</dbReference>
<dbReference type="CDD" id="cd01335">
    <property type="entry name" value="Radical_SAM"/>
    <property type="match status" value="1"/>
</dbReference>
<dbReference type="CDD" id="cd21117">
    <property type="entry name" value="Twitch_MoaA"/>
    <property type="match status" value="1"/>
</dbReference>
<dbReference type="InterPro" id="IPR000385">
    <property type="entry name" value="MoaA_NifB_PqqE_Fe-S-bd_CS"/>
</dbReference>
<proteinExistence type="inferred from homology"/>
<feature type="binding site" evidence="11">
    <location>
        <position position="15"/>
    </location>
    <ligand>
        <name>GTP</name>
        <dbReference type="ChEBI" id="CHEBI:37565"/>
    </ligand>
</feature>
<keyword evidence="6 11" id="KW-0411">Iron-sulfur</keyword>
<feature type="binding site" evidence="11">
    <location>
        <position position="67"/>
    </location>
    <ligand>
        <name>S-adenosyl-L-methionine</name>
        <dbReference type="ChEBI" id="CHEBI:59789"/>
    </ligand>
</feature>
<dbReference type="PROSITE" id="PS01305">
    <property type="entry name" value="MOAA_NIFB_PQQE"/>
    <property type="match status" value="1"/>
</dbReference>
<dbReference type="SFLD" id="SFLDG01067">
    <property type="entry name" value="SPASM/twitch_domain_containing"/>
    <property type="match status" value="1"/>
</dbReference>
<dbReference type="Gene3D" id="3.20.20.70">
    <property type="entry name" value="Aldolase class I"/>
    <property type="match status" value="1"/>
</dbReference>
<keyword evidence="14" id="KW-1185">Reference proteome</keyword>
<reference evidence="13 14" key="1">
    <citation type="journal article" date="2015" name="Int. J. Syst. Evol. Microbiol.">
        <title>Thermococcus eurythermalis sp. nov., a conditional piezophilic hyperthermophilic archaeon with a wide temperature range isolated from an oil-immersed chimney in the Guaymas Basin.</title>
        <authorList>
            <person name="Zhao W."/>
            <person name="Zeng X."/>
            <person name="Xiao X."/>
        </authorList>
    </citation>
    <scope>NUCLEOTIDE SEQUENCE [LARGE SCALE GENOMIC DNA]</scope>
    <source>
        <strain evidence="13 14">A501</strain>
    </source>
</reference>
<feature type="binding site" evidence="11">
    <location>
        <position position="26"/>
    </location>
    <ligand>
        <name>[4Fe-4S] cluster</name>
        <dbReference type="ChEBI" id="CHEBI:49883"/>
        <label>1</label>
        <note>4Fe-4S-S-AdoMet</note>
    </ligand>
</feature>
<sequence length="308" mass="35843">MTLYDRFGRPVTNLRISLTQECNFRCFFCHREGQRFLAANEMTPEEIERLVRIASRFGIRKVKLTGGEPTVREDILEIVRRIKPYVIDLSMTTNGSRLKELAKPLAKAGLDRVNVSLHSLKPDVYRRITGVDMLETVLEGIEEAVKYLSPVKLNMTVMRGLNDGEIWDMVKFAAKTGAILQLIELEAPREMTETKFFKKYFYPLRPVEKELEKRAVEIRERTMHRRRKYFIPTDYGIAEVEVVRAMHNTVFCANCTRLRVTSDGKFKTCLLRKDDLIDFLTAMRNGASDEEIAEILHQAVLMREPYWK</sequence>
<feature type="binding site" evidence="11">
    <location>
        <begin position="257"/>
        <end position="259"/>
    </location>
    <ligand>
        <name>GTP</name>
        <dbReference type="ChEBI" id="CHEBI:37565"/>
    </ligand>
</feature>
<protein>
    <recommendedName>
        <fullName evidence="11">Probable GTP 3',8-cyclase</fullName>
        <ecNumber evidence="11">4.1.99.22</ecNumber>
    </recommendedName>
    <alternativeName>
        <fullName evidence="11">Molybdenum cofactor biosynthesis protein A</fullName>
    </alternativeName>
</protein>
<dbReference type="InterPro" id="IPR006638">
    <property type="entry name" value="Elp3/MiaA/NifB-like_rSAM"/>
</dbReference>
<keyword evidence="7 11" id="KW-0342">GTP-binding</keyword>
<dbReference type="GO" id="GO:0006777">
    <property type="term" value="P:Mo-molybdopterin cofactor biosynthetic process"/>
    <property type="evidence" value="ECO:0007669"/>
    <property type="project" value="UniProtKB-UniRule"/>
</dbReference>
<dbReference type="SFLD" id="SFLDG01383">
    <property type="entry name" value="cyclic_pyranopterin_phosphate"/>
    <property type="match status" value="1"/>
</dbReference>
<dbReference type="UniPathway" id="UPA00344"/>
<evidence type="ECO:0000313" key="14">
    <source>
        <dbReference type="Proteomes" id="UP000029980"/>
    </source>
</evidence>
<dbReference type="STRING" id="1505907.TEU_01045"/>
<feature type="binding site" evidence="11">
    <location>
        <position position="152"/>
    </location>
    <ligand>
        <name>GTP</name>
        <dbReference type="ChEBI" id="CHEBI:37565"/>
    </ligand>
</feature>
<name>A0A097QRD4_9EURY</name>
<feature type="binding site" evidence="11">
    <location>
        <position position="63"/>
    </location>
    <ligand>
        <name>GTP</name>
        <dbReference type="ChEBI" id="CHEBI:37565"/>
    </ligand>
</feature>
<feature type="binding site" evidence="11">
    <location>
        <position position="92"/>
    </location>
    <ligand>
        <name>GTP</name>
        <dbReference type="ChEBI" id="CHEBI:37565"/>
    </ligand>
</feature>
<comment type="catalytic activity">
    <reaction evidence="10 11">
        <text>GTP + AH2 + S-adenosyl-L-methionine = (8S)-3',8-cyclo-7,8-dihydroguanosine 5'-triphosphate + 5'-deoxyadenosine + L-methionine + A + H(+)</text>
        <dbReference type="Rhea" id="RHEA:49576"/>
        <dbReference type="ChEBI" id="CHEBI:13193"/>
        <dbReference type="ChEBI" id="CHEBI:15378"/>
        <dbReference type="ChEBI" id="CHEBI:17319"/>
        <dbReference type="ChEBI" id="CHEBI:17499"/>
        <dbReference type="ChEBI" id="CHEBI:37565"/>
        <dbReference type="ChEBI" id="CHEBI:57844"/>
        <dbReference type="ChEBI" id="CHEBI:59789"/>
        <dbReference type="ChEBI" id="CHEBI:131766"/>
        <dbReference type="EC" id="4.1.99.22"/>
    </reaction>
</comment>
<comment type="pathway">
    <text evidence="11">Cofactor biosynthesis; molybdopterin biosynthesis.</text>
</comment>
<keyword evidence="4 11" id="KW-0547">Nucleotide-binding</keyword>
<dbReference type="Pfam" id="PF06463">
    <property type="entry name" value="Mob_synth_C"/>
    <property type="match status" value="1"/>
</dbReference>
<feature type="binding site" evidence="11">
    <location>
        <position position="116"/>
    </location>
    <ligand>
        <name>S-adenosyl-L-methionine</name>
        <dbReference type="ChEBI" id="CHEBI:59789"/>
    </ligand>
</feature>
<dbReference type="GeneID" id="25152017"/>
<accession>A0A097QRD4</accession>
<dbReference type="GO" id="GO:1904047">
    <property type="term" value="F:S-adenosyl-L-methionine binding"/>
    <property type="evidence" value="ECO:0007669"/>
    <property type="project" value="UniProtKB-UniRule"/>
</dbReference>
<keyword evidence="2 11" id="KW-0949">S-adenosyl-L-methionine</keyword>
<dbReference type="GO" id="GO:0046872">
    <property type="term" value="F:metal ion binding"/>
    <property type="evidence" value="ECO:0007669"/>
    <property type="project" value="UniProtKB-KW"/>
</dbReference>
<dbReference type="AlphaFoldDB" id="A0A097QRD4"/>
<evidence type="ECO:0000256" key="5">
    <source>
        <dbReference type="ARBA" id="ARBA00023004"/>
    </source>
</evidence>
<feature type="binding site" evidence="11">
    <location>
        <position position="22"/>
    </location>
    <ligand>
        <name>[4Fe-4S] cluster</name>
        <dbReference type="ChEBI" id="CHEBI:49883"/>
        <label>1</label>
        <note>4Fe-4S-S-AdoMet</note>
    </ligand>
</feature>
<dbReference type="PANTHER" id="PTHR22960">
    <property type="entry name" value="MOLYBDOPTERIN COFACTOR SYNTHESIS PROTEIN A"/>
    <property type="match status" value="1"/>
</dbReference>
<evidence type="ECO:0000256" key="8">
    <source>
        <dbReference type="ARBA" id="ARBA00023150"/>
    </source>
</evidence>
<evidence type="ECO:0000256" key="4">
    <source>
        <dbReference type="ARBA" id="ARBA00022741"/>
    </source>
</evidence>
<gene>
    <name evidence="11" type="primary">moaA</name>
    <name evidence="13" type="ORF">TEU_01045</name>
</gene>
<dbReference type="HAMAP" id="MF_01225_A">
    <property type="entry name" value="MoaA_A"/>
    <property type="match status" value="1"/>
</dbReference>
<evidence type="ECO:0000256" key="9">
    <source>
        <dbReference type="ARBA" id="ARBA00023239"/>
    </source>
</evidence>
<dbReference type="SMART" id="SM00729">
    <property type="entry name" value="Elp3"/>
    <property type="match status" value="1"/>
</dbReference>
<dbReference type="GO" id="GO:0005525">
    <property type="term" value="F:GTP binding"/>
    <property type="evidence" value="ECO:0007669"/>
    <property type="project" value="UniProtKB-UniRule"/>
</dbReference>
<evidence type="ECO:0000256" key="6">
    <source>
        <dbReference type="ARBA" id="ARBA00023014"/>
    </source>
</evidence>
<dbReference type="RefSeq" id="WP_050002020.1">
    <property type="nucleotide sequence ID" value="NZ_CP008887.1"/>
</dbReference>
<evidence type="ECO:0000259" key="12">
    <source>
        <dbReference type="PROSITE" id="PS51918"/>
    </source>
</evidence>
<dbReference type="InterPro" id="IPR010505">
    <property type="entry name" value="MoaA_twitch"/>
</dbReference>
<evidence type="ECO:0000256" key="11">
    <source>
        <dbReference type="HAMAP-Rule" id="MF_01225"/>
    </source>
</evidence>
<dbReference type="InterPro" id="IPR013785">
    <property type="entry name" value="Aldolase_TIM"/>
</dbReference>
<dbReference type="KEGG" id="teu:TEU_01045"/>
<dbReference type="GO" id="GO:0061799">
    <property type="term" value="F:cyclic pyranopterin monophosphate synthase activity"/>
    <property type="evidence" value="ECO:0007669"/>
    <property type="project" value="TreeGrafter"/>
</dbReference>
<dbReference type="PANTHER" id="PTHR22960:SF0">
    <property type="entry name" value="MOLYBDENUM COFACTOR BIOSYNTHESIS PROTEIN 1"/>
    <property type="match status" value="1"/>
</dbReference>
<dbReference type="InterPro" id="IPR050105">
    <property type="entry name" value="MoCo_biosynth_MoaA/MoaC"/>
</dbReference>
<dbReference type="GO" id="GO:0061798">
    <property type="term" value="F:GTP 3',8'-cyclase activity"/>
    <property type="evidence" value="ECO:0007669"/>
    <property type="project" value="UniProtKB-UniRule"/>
</dbReference>
<evidence type="ECO:0000256" key="3">
    <source>
        <dbReference type="ARBA" id="ARBA00022723"/>
    </source>
</evidence>
<dbReference type="SUPFAM" id="SSF102114">
    <property type="entry name" value="Radical SAM enzymes"/>
    <property type="match status" value="1"/>
</dbReference>
<dbReference type="EC" id="4.1.99.22" evidence="11"/>
<comment type="caution">
    <text evidence="11">Lacks conserved residue(s) required for the propagation of feature annotation.</text>
</comment>
<comment type="similarity">
    <text evidence="11">Belongs to the radical SAM superfamily. MoaA family.</text>
</comment>
<keyword evidence="5 11" id="KW-0408">Iron</keyword>
<dbReference type="SFLD" id="SFLDS00029">
    <property type="entry name" value="Radical_SAM"/>
    <property type="match status" value="1"/>
</dbReference>
<evidence type="ECO:0000256" key="1">
    <source>
        <dbReference type="ARBA" id="ARBA00022485"/>
    </source>
</evidence>
<evidence type="ECO:0000256" key="2">
    <source>
        <dbReference type="ARBA" id="ARBA00022691"/>
    </source>
</evidence>
<feature type="binding site" evidence="11">
    <location>
        <position position="269"/>
    </location>
    <ligand>
        <name>[4Fe-4S] cluster</name>
        <dbReference type="ChEBI" id="CHEBI:49883"/>
        <label>2</label>
        <note>4Fe-4S-substrate</note>
    </ligand>
</feature>
<evidence type="ECO:0000256" key="7">
    <source>
        <dbReference type="ARBA" id="ARBA00023134"/>
    </source>
</evidence>
<feature type="binding site" evidence="11">
    <location>
        <position position="252"/>
    </location>
    <ligand>
        <name>[4Fe-4S] cluster</name>
        <dbReference type="ChEBI" id="CHEBI:49883"/>
        <label>2</label>
        <note>4Fe-4S-substrate</note>
    </ligand>
</feature>
<comment type="function">
    <text evidence="11">Catalyzes the cyclization of GTP to (8S)-3',8-cyclo-7,8-dihydroguanosine 5'-triphosphate.</text>
</comment>
<dbReference type="InterPro" id="IPR007197">
    <property type="entry name" value="rSAM"/>
</dbReference>
<dbReference type="NCBIfam" id="TIGR02668">
    <property type="entry name" value="moaA_archaeal"/>
    <property type="match status" value="1"/>
</dbReference>